<dbReference type="RefSeq" id="WP_311594826.1">
    <property type="nucleotide sequence ID" value="NZ_JAVRFG010000001.1"/>
</dbReference>
<organism evidence="1 2">
    <name type="scientific">Streptomyces stephensoniae</name>
    <dbReference type="NCBI Taxonomy" id="3375367"/>
    <lineage>
        <taxon>Bacteria</taxon>
        <taxon>Bacillati</taxon>
        <taxon>Actinomycetota</taxon>
        <taxon>Actinomycetes</taxon>
        <taxon>Kitasatosporales</taxon>
        <taxon>Streptomycetaceae</taxon>
        <taxon>Streptomyces</taxon>
    </lineage>
</organism>
<name>A0ABU2VTH9_9ACTN</name>
<accession>A0ABU2VTH9</accession>
<gene>
    <name evidence="1" type="ORF">RM717_00100</name>
</gene>
<sequence length="80" mass="8818">MSTPVRTFLLGRESPSDAWAEVQALATVLVRYRLADRYGVSRHKIHGRDAWGVYLTDRTPEAGPPPRLALAALRTFGLAA</sequence>
<evidence type="ECO:0000313" key="1">
    <source>
        <dbReference type="EMBL" id="MDT0488903.1"/>
    </source>
</evidence>
<comment type="caution">
    <text evidence="1">The sequence shown here is derived from an EMBL/GenBank/DDBJ whole genome shotgun (WGS) entry which is preliminary data.</text>
</comment>
<evidence type="ECO:0000313" key="2">
    <source>
        <dbReference type="Proteomes" id="UP001180556"/>
    </source>
</evidence>
<dbReference type="EMBL" id="JAVRFG010000001">
    <property type="protein sequence ID" value="MDT0488903.1"/>
    <property type="molecule type" value="Genomic_DNA"/>
</dbReference>
<keyword evidence="2" id="KW-1185">Reference proteome</keyword>
<reference evidence="2" key="1">
    <citation type="submission" date="2023-07" db="EMBL/GenBank/DDBJ databases">
        <title>30 novel species of actinomycetes from the DSMZ collection.</title>
        <authorList>
            <person name="Nouioui I."/>
        </authorList>
    </citation>
    <scope>NUCLEOTIDE SEQUENCE [LARGE SCALE GENOMIC DNA]</scope>
    <source>
        <strain evidence="2">DSM 40932</strain>
    </source>
</reference>
<proteinExistence type="predicted"/>
<protein>
    <submittedName>
        <fullName evidence="1">Uncharacterized protein</fullName>
    </submittedName>
</protein>
<dbReference type="Proteomes" id="UP001180556">
    <property type="component" value="Unassembled WGS sequence"/>
</dbReference>